<evidence type="ECO:0000313" key="4">
    <source>
        <dbReference type="Proteomes" id="UP000215914"/>
    </source>
</evidence>
<dbReference type="InParanoid" id="A0A251SM33"/>
<dbReference type="FunCoup" id="A0A251SM33">
    <property type="interactions" value="424"/>
</dbReference>
<feature type="coiled-coil region" evidence="1">
    <location>
        <begin position="199"/>
        <end position="251"/>
    </location>
</feature>
<organism evidence="3 4">
    <name type="scientific">Helianthus annuus</name>
    <name type="common">Common sunflower</name>
    <dbReference type="NCBI Taxonomy" id="4232"/>
    <lineage>
        <taxon>Eukaryota</taxon>
        <taxon>Viridiplantae</taxon>
        <taxon>Streptophyta</taxon>
        <taxon>Embryophyta</taxon>
        <taxon>Tracheophyta</taxon>
        <taxon>Spermatophyta</taxon>
        <taxon>Magnoliopsida</taxon>
        <taxon>eudicotyledons</taxon>
        <taxon>Gunneridae</taxon>
        <taxon>Pentapetalae</taxon>
        <taxon>asterids</taxon>
        <taxon>campanulids</taxon>
        <taxon>Asterales</taxon>
        <taxon>Asteraceae</taxon>
        <taxon>Asteroideae</taxon>
        <taxon>Heliantheae alliance</taxon>
        <taxon>Heliantheae</taxon>
        <taxon>Helianthus</taxon>
    </lineage>
</organism>
<keyword evidence="4" id="KW-1185">Reference proteome</keyword>
<gene>
    <name evidence="3" type="ORF">HannXRQ_Chr14g0446911</name>
    <name evidence="2" type="ORF">HanXRQr2_Chr06g0252911</name>
</gene>
<dbReference type="AlphaFoldDB" id="A0A251SM33"/>
<sequence length="294" mass="33189">MESAALSLTFHHPLSNPSNINLTKSNPLYPLLKPFKQPTIKTTTTVISAATKHNNNPITQTLKLTARTIVFAAAAAAVISKFQQCPAIAEPLTQTATTTISESESEISEFLESNSEAIDAMKTLLEKKLETGEDQESLKILKKLVLAQPENGDWKFLMERLLNETGENETGREDLEQILTRKPLSFEALFENAVLMDKCGEGEVVIKRLEKEVEEKNEKEARDVRLIIAQVEFLKKNVDEALKRYDELVSEDPDDFRPYFCKGMIYSLIDKSDEAKVEFAKYRELSPKKFEVEG</sequence>
<dbReference type="Gene3D" id="1.25.40.10">
    <property type="entry name" value="Tetratricopeptide repeat domain"/>
    <property type="match status" value="1"/>
</dbReference>
<dbReference type="PANTHER" id="PTHR36350:SF3">
    <property type="entry name" value="TRANSMEMBRANE PROTEIN"/>
    <property type="match status" value="1"/>
</dbReference>
<dbReference type="InterPro" id="IPR011990">
    <property type="entry name" value="TPR-like_helical_dom_sf"/>
</dbReference>
<proteinExistence type="predicted"/>
<dbReference type="EMBL" id="CM007903">
    <property type="protein sequence ID" value="OTF98550.1"/>
    <property type="molecule type" value="Genomic_DNA"/>
</dbReference>
<reference evidence="2 4" key="1">
    <citation type="journal article" date="2017" name="Nature">
        <title>The sunflower genome provides insights into oil metabolism, flowering and Asterid evolution.</title>
        <authorList>
            <person name="Badouin H."/>
            <person name="Gouzy J."/>
            <person name="Grassa C.J."/>
            <person name="Murat F."/>
            <person name="Staton S.E."/>
            <person name="Cottret L."/>
            <person name="Lelandais-Briere C."/>
            <person name="Owens G.L."/>
            <person name="Carrere S."/>
            <person name="Mayjonade B."/>
            <person name="Legrand L."/>
            <person name="Gill N."/>
            <person name="Kane N.C."/>
            <person name="Bowers J.E."/>
            <person name="Hubner S."/>
            <person name="Bellec A."/>
            <person name="Berard A."/>
            <person name="Berges H."/>
            <person name="Blanchet N."/>
            <person name="Boniface M.C."/>
            <person name="Brunel D."/>
            <person name="Catrice O."/>
            <person name="Chaidir N."/>
            <person name="Claudel C."/>
            <person name="Donnadieu C."/>
            <person name="Faraut T."/>
            <person name="Fievet G."/>
            <person name="Helmstetter N."/>
            <person name="King M."/>
            <person name="Knapp S.J."/>
            <person name="Lai Z."/>
            <person name="Le Paslier M.C."/>
            <person name="Lippi Y."/>
            <person name="Lorenzon L."/>
            <person name="Mandel J.R."/>
            <person name="Marage G."/>
            <person name="Marchand G."/>
            <person name="Marquand E."/>
            <person name="Bret-Mestries E."/>
            <person name="Morien E."/>
            <person name="Nambeesan S."/>
            <person name="Nguyen T."/>
            <person name="Pegot-Espagnet P."/>
            <person name="Pouilly N."/>
            <person name="Raftis F."/>
            <person name="Sallet E."/>
            <person name="Schiex T."/>
            <person name="Thomas J."/>
            <person name="Vandecasteele C."/>
            <person name="Vares D."/>
            <person name="Vear F."/>
            <person name="Vautrin S."/>
            <person name="Crespi M."/>
            <person name="Mangin B."/>
            <person name="Burke J.M."/>
            <person name="Salse J."/>
            <person name="Munos S."/>
            <person name="Vincourt P."/>
            <person name="Rieseberg L.H."/>
            <person name="Langlade N.B."/>
        </authorList>
    </citation>
    <scope>NUCLEOTIDE SEQUENCE [LARGE SCALE GENOMIC DNA]</scope>
    <source>
        <strain evidence="4">cv. SF193</strain>
        <tissue evidence="2">Leaves</tissue>
    </source>
</reference>
<dbReference type="Gramene" id="mRNA:HanXRQr2_Chr06g0252911">
    <property type="protein sequence ID" value="CDS:HanXRQr2_Chr06g0252911.1"/>
    <property type="gene ID" value="HanXRQr2_Chr06g0252911"/>
</dbReference>
<dbReference type="Proteomes" id="UP000215914">
    <property type="component" value="Chromosome 14"/>
</dbReference>
<evidence type="ECO:0000256" key="1">
    <source>
        <dbReference type="SAM" id="Coils"/>
    </source>
</evidence>
<dbReference type="OMA" id="FENSILM"/>
<dbReference type="STRING" id="4232.A0A251SM33"/>
<protein>
    <submittedName>
        <fullName evidence="3">Putative tetratricopeptide-like helical domain-containing protein</fullName>
    </submittedName>
    <submittedName>
        <fullName evidence="2">Tetratricopeptide-like helical domain superfamily</fullName>
    </submittedName>
</protein>
<evidence type="ECO:0000313" key="2">
    <source>
        <dbReference type="EMBL" id="KAF5801854.1"/>
    </source>
</evidence>
<name>A0A251SM33_HELAN</name>
<keyword evidence="1" id="KW-0175">Coiled coil</keyword>
<dbReference type="SUPFAM" id="SSF48452">
    <property type="entry name" value="TPR-like"/>
    <property type="match status" value="1"/>
</dbReference>
<dbReference type="EMBL" id="MNCJ02000321">
    <property type="protein sequence ID" value="KAF5801854.1"/>
    <property type="molecule type" value="Genomic_DNA"/>
</dbReference>
<dbReference type="OrthoDB" id="1856606at2759"/>
<dbReference type="GO" id="GO:0009658">
    <property type="term" value="P:chloroplast organization"/>
    <property type="evidence" value="ECO:0000318"/>
    <property type="project" value="GO_Central"/>
</dbReference>
<reference evidence="2" key="3">
    <citation type="submission" date="2020-06" db="EMBL/GenBank/DDBJ databases">
        <title>Helianthus annuus Genome sequencing and assembly Release 2.</title>
        <authorList>
            <person name="Gouzy J."/>
            <person name="Langlade N."/>
            <person name="Munos S."/>
        </authorList>
    </citation>
    <scope>NUCLEOTIDE SEQUENCE</scope>
    <source>
        <tissue evidence="2">Leaves</tissue>
    </source>
</reference>
<accession>A0A251SM33</accession>
<reference evidence="3" key="2">
    <citation type="submission" date="2017-02" db="EMBL/GenBank/DDBJ databases">
        <title>Sunflower complete genome.</title>
        <authorList>
            <person name="Langlade N."/>
            <person name="Munos S."/>
        </authorList>
    </citation>
    <scope>NUCLEOTIDE SEQUENCE [LARGE SCALE GENOMIC DNA]</scope>
    <source>
        <tissue evidence="3">Leaves</tissue>
    </source>
</reference>
<dbReference type="PANTHER" id="PTHR36350">
    <property type="entry name" value="TRANSMEMBRANE PROTEIN"/>
    <property type="match status" value="1"/>
</dbReference>
<evidence type="ECO:0000313" key="3">
    <source>
        <dbReference type="EMBL" id="OTF98550.1"/>
    </source>
</evidence>